<dbReference type="EMBL" id="WEID01000006">
    <property type="protein sequence ID" value="KAB8139186.1"/>
    <property type="molecule type" value="Genomic_DNA"/>
</dbReference>
<keyword evidence="1" id="KW-0472">Membrane</keyword>
<feature type="transmembrane region" description="Helical" evidence="1">
    <location>
        <begin position="246"/>
        <end position="265"/>
    </location>
</feature>
<sequence>MNESFAPLHEKQRLKWIDAARGFAIFGIFIVNLPAFHGPYFLYGSGSNYWGETEAGIWQVLIDIFFQASFYSLFSFLFGFGMQIIFENLQSKGKVPGKTMARRLAVLLVFGIIHAFLIWHGDILISYSMVGFLLLLFMYRKNITILIWSICLLIIPTLLLTGLLYLGRDYVAFGNNVAIEASYQNFGSGNWQDIFQQNLANWLYSNDVFNFLFIVTNLLPIFLIGVIVARKKWLHDLEKHRNTLKILWFVSFLLFITFKAGPYLIGNPLWLSMLQDVIGGTSSAIFYVITISLLYKKLPFIFGKFAYVGKMALSNYIFQSLTGVLLFYSIGFGWYGELNPLQTISVAFIVFPLQIVLSWLWLKYYKQGPLEWIWRSLTYGNRLAIKRKA</sequence>
<keyword evidence="4" id="KW-1185">Reference proteome</keyword>
<feature type="transmembrane region" description="Helical" evidence="1">
    <location>
        <begin position="57"/>
        <end position="80"/>
    </location>
</feature>
<dbReference type="Pfam" id="PF04235">
    <property type="entry name" value="DUF418"/>
    <property type="match status" value="1"/>
</dbReference>
<feature type="transmembrane region" description="Helical" evidence="1">
    <location>
        <begin position="208"/>
        <end position="226"/>
    </location>
</feature>
<dbReference type="InterPro" id="IPR052529">
    <property type="entry name" value="Bact_Transport_Assoc"/>
</dbReference>
<keyword evidence="1" id="KW-1133">Transmembrane helix</keyword>
<evidence type="ECO:0000259" key="2">
    <source>
        <dbReference type="Pfam" id="PF04235"/>
    </source>
</evidence>
<feature type="domain" description="DUF418" evidence="2">
    <location>
        <begin position="229"/>
        <end position="380"/>
    </location>
</feature>
<feature type="transmembrane region" description="Helical" evidence="1">
    <location>
        <begin position="316"/>
        <end position="335"/>
    </location>
</feature>
<feature type="transmembrane region" description="Helical" evidence="1">
    <location>
        <begin position="277"/>
        <end position="295"/>
    </location>
</feature>
<dbReference type="InterPro" id="IPR007349">
    <property type="entry name" value="DUF418"/>
</dbReference>
<evidence type="ECO:0000313" key="4">
    <source>
        <dbReference type="Proteomes" id="UP000480246"/>
    </source>
</evidence>
<organism evidence="3 4">
    <name type="scientific">Gracilibacillus oryzae</name>
    <dbReference type="NCBI Taxonomy" id="1672701"/>
    <lineage>
        <taxon>Bacteria</taxon>
        <taxon>Bacillati</taxon>
        <taxon>Bacillota</taxon>
        <taxon>Bacilli</taxon>
        <taxon>Bacillales</taxon>
        <taxon>Bacillaceae</taxon>
        <taxon>Gracilibacillus</taxon>
    </lineage>
</organism>
<feature type="transmembrane region" description="Helical" evidence="1">
    <location>
        <begin position="146"/>
        <end position="166"/>
    </location>
</feature>
<feature type="transmembrane region" description="Helical" evidence="1">
    <location>
        <begin position="100"/>
        <end position="117"/>
    </location>
</feature>
<feature type="transmembrane region" description="Helical" evidence="1">
    <location>
        <begin position="341"/>
        <end position="362"/>
    </location>
</feature>
<reference evidence="3 4" key="1">
    <citation type="submission" date="2019-10" db="EMBL/GenBank/DDBJ databases">
        <title>Gracilibacillus sp. nov. isolated from rice seeds.</title>
        <authorList>
            <person name="He S."/>
        </authorList>
    </citation>
    <scope>NUCLEOTIDE SEQUENCE [LARGE SCALE GENOMIC DNA]</scope>
    <source>
        <strain evidence="3 4">TD8</strain>
    </source>
</reference>
<dbReference type="Proteomes" id="UP000480246">
    <property type="component" value="Unassembled WGS sequence"/>
</dbReference>
<name>A0A7C8GVK0_9BACI</name>
<dbReference type="RefSeq" id="WP_153401145.1">
    <property type="nucleotide sequence ID" value="NZ_ML762424.1"/>
</dbReference>
<keyword evidence="1" id="KW-0812">Transmembrane</keyword>
<dbReference type="AlphaFoldDB" id="A0A7C8GVK0"/>
<accession>A0A7C8GVK0</accession>
<dbReference type="PANTHER" id="PTHR30590:SF2">
    <property type="entry name" value="INNER MEMBRANE PROTEIN"/>
    <property type="match status" value="1"/>
</dbReference>
<proteinExistence type="predicted"/>
<comment type="caution">
    <text evidence="3">The sequence shown here is derived from an EMBL/GenBank/DDBJ whole genome shotgun (WGS) entry which is preliminary data.</text>
</comment>
<dbReference type="PANTHER" id="PTHR30590">
    <property type="entry name" value="INNER MEMBRANE PROTEIN"/>
    <property type="match status" value="1"/>
</dbReference>
<feature type="transmembrane region" description="Helical" evidence="1">
    <location>
        <begin position="123"/>
        <end position="139"/>
    </location>
</feature>
<evidence type="ECO:0000256" key="1">
    <source>
        <dbReference type="SAM" id="Phobius"/>
    </source>
</evidence>
<evidence type="ECO:0000313" key="3">
    <source>
        <dbReference type="EMBL" id="KAB8139186.1"/>
    </source>
</evidence>
<gene>
    <name evidence="3" type="ORF">F9U64_02005</name>
</gene>
<feature type="transmembrane region" description="Helical" evidence="1">
    <location>
        <begin position="20"/>
        <end position="37"/>
    </location>
</feature>
<dbReference type="OrthoDB" id="9807744at2"/>
<protein>
    <submittedName>
        <fullName evidence="3">DUF418 domain-containing protein</fullName>
    </submittedName>
</protein>